<keyword evidence="2" id="KW-0560">Oxidoreductase</keyword>
<sequence length="354" mass="38499">MHAHCFDNLPTDQRLPHTTDPPASDFGGNYREARRPLGMGSVYEEKIRGFFEENPTDAWIRIAVALGALIPPFSFGVSRATASASGSTQCGAGTDTRTFVGAARRIPLLALHSMLLPPLPPIPYITLLRLTSFIPLHCAFALYFVASLRSRCLTAAPFCVRRLTLLPLSPHRFHPTLHNASCSDFDATLCPAPVSVEATCHFLPPFPSAALRCATTALPPPPLRTAFFGPLRHSFPSLGPRASFRRDSLAPSPSPLPEPECSSQTRLATSLSSLRPFSASPAFSSCYCRREPYRIRIVLMLMLRSLPPAILFFYDEPKWIPHARSAGTDTNAHRVGYLRDIGAGILPAVGAVGA</sequence>
<comment type="caution">
    <text evidence="2">The sequence shown here is derived from an EMBL/GenBank/DDBJ whole genome shotgun (WGS) entry which is preliminary data.</text>
</comment>
<evidence type="ECO:0000313" key="2">
    <source>
        <dbReference type="EMBL" id="KAF7353540.1"/>
    </source>
</evidence>
<organism evidence="2 3">
    <name type="scientific">Mycena sanguinolenta</name>
    <dbReference type="NCBI Taxonomy" id="230812"/>
    <lineage>
        <taxon>Eukaryota</taxon>
        <taxon>Fungi</taxon>
        <taxon>Dikarya</taxon>
        <taxon>Basidiomycota</taxon>
        <taxon>Agaricomycotina</taxon>
        <taxon>Agaricomycetes</taxon>
        <taxon>Agaricomycetidae</taxon>
        <taxon>Agaricales</taxon>
        <taxon>Marasmiineae</taxon>
        <taxon>Mycenaceae</taxon>
        <taxon>Mycena</taxon>
    </lineage>
</organism>
<keyword evidence="2" id="KW-0223">Dioxygenase</keyword>
<evidence type="ECO:0000313" key="3">
    <source>
        <dbReference type="Proteomes" id="UP000623467"/>
    </source>
</evidence>
<evidence type="ECO:0000256" key="1">
    <source>
        <dbReference type="SAM" id="MobiDB-lite"/>
    </source>
</evidence>
<feature type="region of interest" description="Disordered" evidence="1">
    <location>
        <begin position="1"/>
        <end position="30"/>
    </location>
</feature>
<dbReference type="Proteomes" id="UP000623467">
    <property type="component" value="Unassembled WGS sequence"/>
</dbReference>
<dbReference type="AlphaFoldDB" id="A0A8H6Y8H8"/>
<keyword evidence="3" id="KW-1185">Reference proteome</keyword>
<dbReference type="EMBL" id="JACAZH010000012">
    <property type="protein sequence ID" value="KAF7353540.1"/>
    <property type="molecule type" value="Genomic_DNA"/>
</dbReference>
<gene>
    <name evidence="2" type="ORF">MSAN_01543800</name>
</gene>
<protein>
    <submittedName>
        <fullName evidence="2">1,2-dihydroxy-3-keto-5-methylthiopentene dioxygenase</fullName>
    </submittedName>
</protein>
<accession>A0A8H6Y8H8</accession>
<reference evidence="2" key="1">
    <citation type="submission" date="2020-05" db="EMBL/GenBank/DDBJ databases">
        <title>Mycena genomes resolve the evolution of fungal bioluminescence.</title>
        <authorList>
            <person name="Tsai I.J."/>
        </authorList>
    </citation>
    <scope>NUCLEOTIDE SEQUENCE</scope>
    <source>
        <strain evidence="2">160909Yilan</strain>
    </source>
</reference>
<proteinExistence type="predicted"/>
<dbReference type="GO" id="GO:0051213">
    <property type="term" value="F:dioxygenase activity"/>
    <property type="evidence" value="ECO:0007669"/>
    <property type="project" value="UniProtKB-KW"/>
</dbReference>
<name>A0A8H6Y8H8_9AGAR</name>